<dbReference type="AlphaFoldDB" id="A0A840RZ10"/>
<dbReference type="InterPro" id="IPR029058">
    <property type="entry name" value="AB_hydrolase_fold"/>
</dbReference>
<dbReference type="RefSeq" id="WP_138856989.1">
    <property type="nucleotide sequence ID" value="NZ_CP040709.1"/>
</dbReference>
<dbReference type="EMBL" id="JACHHO010000001">
    <property type="protein sequence ID" value="MBB5204007.1"/>
    <property type="molecule type" value="Genomic_DNA"/>
</dbReference>
<dbReference type="GO" id="GO:0016787">
    <property type="term" value="F:hydrolase activity"/>
    <property type="evidence" value="ECO:0007669"/>
    <property type="project" value="UniProtKB-KW"/>
</dbReference>
<reference evidence="2 3" key="1">
    <citation type="submission" date="2020-08" db="EMBL/GenBank/DDBJ databases">
        <title>Genomic Encyclopedia of Type Strains, Phase IV (KMG-IV): sequencing the most valuable type-strain genomes for metagenomic binning, comparative biology and taxonomic classification.</title>
        <authorList>
            <person name="Goeker M."/>
        </authorList>
    </citation>
    <scope>NUCLEOTIDE SEQUENCE [LARGE SCALE GENOMIC DNA]</scope>
    <source>
        <strain evidence="2 3">DSM 23958</strain>
    </source>
</reference>
<comment type="caution">
    <text evidence="2">The sequence shown here is derived from an EMBL/GenBank/DDBJ whole genome shotgun (WGS) entry which is preliminary data.</text>
</comment>
<sequence length="261" mass="28046">MRQQPQFLEWAGARRFALLHRPASMPRAVLLLLPPFAEELNKTRRALAQACMTLAEAGFAVLQLDPLGCGDSDGDFGDAGWSDWLNDAQQGLLKLAAEFPDRPQVLWGLRAGCLLGSAVAEDRPQLWWQPATQGKAVLQQFLRLRLAAEMDAAERSTMADLKAQLAQGQPVEVAGYLLSPALAAGLEAAELQAGNGPTLWLEASSQAEPALLPGSQSWLARHPGVQAQALQDPAPWAATELEDSPALTAASLSWLRAQFPA</sequence>
<dbReference type="Proteomes" id="UP000554837">
    <property type="component" value="Unassembled WGS sequence"/>
</dbReference>
<name>A0A840RZ10_9BURK</name>
<dbReference type="Pfam" id="PF12146">
    <property type="entry name" value="Hydrolase_4"/>
    <property type="match status" value="1"/>
</dbReference>
<protein>
    <submittedName>
        <fullName evidence="2">Exosortase A-associated hydrolase 2</fullName>
    </submittedName>
</protein>
<proteinExistence type="predicted"/>
<feature type="domain" description="Serine aminopeptidase S33" evidence="1">
    <location>
        <begin position="26"/>
        <end position="126"/>
    </location>
</feature>
<gene>
    <name evidence="2" type="ORF">HNQ51_001300</name>
</gene>
<dbReference type="OrthoDB" id="8525674at2"/>
<keyword evidence="2" id="KW-0378">Hydrolase</keyword>
<organism evidence="2 3">
    <name type="scientific">Inhella inkyongensis</name>
    <dbReference type="NCBI Taxonomy" id="392593"/>
    <lineage>
        <taxon>Bacteria</taxon>
        <taxon>Pseudomonadati</taxon>
        <taxon>Pseudomonadota</taxon>
        <taxon>Betaproteobacteria</taxon>
        <taxon>Burkholderiales</taxon>
        <taxon>Sphaerotilaceae</taxon>
        <taxon>Inhella</taxon>
    </lineage>
</organism>
<keyword evidence="3" id="KW-1185">Reference proteome</keyword>
<dbReference type="SUPFAM" id="SSF53474">
    <property type="entry name" value="alpha/beta-Hydrolases"/>
    <property type="match status" value="1"/>
</dbReference>
<dbReference type="InterPro" id="IPR022742">
    <property type="entry name" value="Hydrolase_4"/>
</dbReference>
<evidence type="ECO:0000313" key="3">
    <source>
        <dbReference type="Proteomes" id="UP000554837"/>
    </source>
</evidence>
<evidence type="ECO:0000313" key="2">
    <source>
        <dbReference type="EMBL" id="MBB5204007.1"/>
    </source>
</evidence>
<evidence type="ECO:0000259" key="1">
    <source>
        <dbReference type="Pfam" id="PF12146"/>
    </source>
</evidence>
<dbReference type="Gene3D" id="3.40.50.1820">
    <property type="entry name" value="alpha/beta hydrolase"/>
    <property type="match status" value="1"/>
</dbReference>
<accession>A0A840RZ10</accession>